<dbReference type="InterPro" id="IPR010982">
    <property type="entry name" value="Lambda_DNA-bd_dom_sf"/>
</dbReference>
<dbReference type="SUPFAM" id="SSF47413">
    <property type="entry name" value="lambda repressor-like DNA-binding domains"/>
    <property type="match status" value="1"/>
</dbReference>
<dbReference type="PANTHER" id="PTHR46797:SF23">
    <property type="entry name" value="HTH-TYPE TRANSCRIPTIONAL REGULATOR SUTR"/>
    <property type="match status" value="1"/>
</dbReference>
<comment type="caution">
    <text evidence="6">The sequence shown here is derived from an EMBL/GenBank/DDBJ whole genome shotgun (WGS) entry which is preliminary data.</text>
</comment>
<keyword evidence="7" id="KW-1185">Reference proteome</keyword>
<dbReference type="RefSeq" id="WP_318596174.1">
    <property type="nucleotide sequence ID" value="NZ_JAWSTH010000010.1"/>
</dbReference>
<dbReference type="EMBL" id="JAWSTH010000010">
    <property type="protein sequence ID" value="MDW5593915.1"/>
    <property type="molecule type" value="Genomic_DNA"/>
</dbReference>
<evidence type="ECO:0000313" key="6">
    <source>
        <dbReference type="EMBL" id="MDW5593915.1"/>
    </source>
</evidence>
<evidence type="ECO:0000313" key="7">
    <source>
        <dbReference type="Proteomes" id="UP001284601"/>
    </source>
</evidence>
<evidence type="ECO:0000256" key="1">
    <source>
        <dbReference type="ARBA" id="ARBA00023015"/>
    </source>
</evidence>
<dbReference type="SMART" id="SM00530">
    <property type="entry name" value="HTH_XRE"/>
    <property type="match status" value="1"/>
</dbReference>
<proteinExistence type="predicted"/>
<dbReference type="Proteomes" id="UP001284601">
    <property type="component" value="Unassembled WGS sequence"/>
</dbReference>
<accession>A0ABU4HMY6</accession>
<dbReference type="PANTHER" id="PTHR46797">
    <property type="entry name" value="HTH-TYPE TRANSCRIPTIONAL REGULATOR"/>
    <property type="match status" value="1"/>
</dbReference>
<keyword evidence="3" id="KW-0804">Transcription</keyword>
<feature type="region of interest" description="Disordered" evidence="4">
    <location>
        <begin position="88"/>
        <end position="124"/>
    </location>
</feature>
<evidence type="ECO:0000256" key="3">
    <source>
        <dbReference type="ARBA" id="ARBA00023163"/>
    </source>
</evidence>
<evidence type="ECO:0000256" key="2">
    <source>
        <dbReference type="ARBA" id="ARBA00023125"/>
    </source>
</evidence>
<keyword evidence="1" id="KW-0805">Transcription regulation</keyword>
<organism evidence="6 7">
    <name type="scientific">Conexibacter stalactiti</name>
    <dbReference type="NCBI Taxonomy" id="1940611"/>
    <lineage>
        <taxon>Bacteria</taxon>
        <taxon>Bacillati</taxon>
        <taxon>Actinomycetota</taxon>
        <taxon>Thermoleophilia</taxon>
        <taxon>Solirubrobacterales</taxon>
        <taxon>Conexibacteraceae</taxon>
        <taxon>Conexibacter</taxon>
    </lineage>
</organism>
<dbReference type="Gene3D" id="1.10.260.40">
    <property type="entry name" value="lambda repressor-like DNA-binding domains"/>
    <property type="match status" value="1"/>
</dbReference>
<name>A0ABU4HMY6_9ACTN</name>
<evidence type="ECO:0000259" key="5">
    <source>
        <dbReference type="PROSITE" id="PS50943"/>
    </source>
</evidence>
<gene>
    <name evidence="6" type="ORF">R7226_06190</name>
</gene>
<sequence>MHKKRNPHALSREHLLFGNAVRQLRARRDISQEQLGDRSGLHRNYVGAVERGEINPTLKTMLRLCHGLALQASELMLMFEDNLRRDHAERAEQPGRPLFGGLATGRGVRGGGGSASMDRARFRA</sequence>
<keyword evidence="2" id="KW-0238">DNA-binding</keyword>
<reference evidence="7" key="1">
    <citation type="submission" date="2023-07" db="EMBL/GenBank/DDBJ databases">
        <title>Conexibacter stalactiti sp. nov., isolated from stalactites in a lava cave and emended description of the genus Conexibacter.</title>
        <authorList>
            <person name="Lee S.D."/>
        </authorList>
    </citation>
    <scope>NUCLEOTIDE SEQUENCE [LARGE SCALE GENOMIC DNA]</scope>
    <source>
        <strain evidence="7">KCTC 39840</strain>
    </source>
</reference>
<evidence type="ECO:0000256" key="4">
    <source>
        <dbReference type="SAM" id="MobiDB-lite"/>
    </source>
</evidence>
<dbReference type="CDD" id="cd00093">
    <property type="entry name" value="HTH_XRE"/>
    <property type="match status" value="1"/>
</dbReference>
<protein>
    <submittedName>
        <fullName evidence="6">Helix-turn-helix transcriptional regulator</fullName>
    </submittedName>
</protein>
<dbReference type="Pfam" id="PF01381">
    <property type="entry name" value="HTH_3"/>
    <property type="match status" value="1"/>
</dbReference>
<dbReference type="InterPro" id="IPR001387">
    <property type="entry name" value="Cro/C1-type_HTH"/>
</dbReference>
<feature type="domain" description="HTH cro/C1-type" evidence="5">
    <location>
        <begin position="21"/>
        <end position="75"/>
    </location>
</feature>
<dbReference type="InterPro" id="IPR050807">
    <property type="entry name" value="TransReg_Diox_bact_type"/>
</dbReference>
<dbReference type="PROSITE" id="PS50943">
    <property type="entry name" value="HTH_CROC1"/>
    <property type="match status" value="1"/>
</dbReference>
<feature type="compositionally biased region" description="Gly residues" evidence="4">
    <location>
        <begin position="102"/>
        <end position="114"/>
    </location>
</feature>